<dbReference type="InterPro" id="IPR051058">
    <property type="entry name" value="GDSL_Est/Lipase"/>
</dbReference>
<evidence type="ECO:0000313" key="4">
    <source>
        <dbReference type="EMBL" id="KAF7177408.1"/>
    </source>
</evidence>
<evidence type="ECO:0000313" key="6">
    <source>
        <dbReference type="Proteomes" id="UP000654922"/>
    </source>
</evidence>
<keyword evidence="5" id="KW-1185">Reference proteome</keyword>
<dbReference type="Proteomes" id="UP000654922">
    <property type="component" value="Unassembled WGS sequence"/>
</dbReference>
<dbReference type="GO" id="GO:0016788">
    <property type="term" value="F:hydrolase activity, acting on ester bonds"/>
    <property type="evidence" value="ECO:0007669"/>
    <property type="project" value="InterPro"/>
</dbReference>
<evidence type="ECO:0000256" key="1">
    <source>
        <dbReference type="ARBA" id="ARBA00022801"/>
    </source>
</evidence>
<dbReference type="PANTHER" id="PTHR45648:SF85">
    <property type="entry name" value="A, PUTATIVE (AFU_ORTHOLOGUE AFUA_2G10760)-RELATED"/>
    <property type="match status" value="1"/>
</dbReference>
<evidence type="ECO:0008006" key="7">
    <source>
        <dbReference type="Google" id="ProtNLM"/>
    </source>
</evidence>
<protein>
    <recommendedName>
        <fullName evidence="7">Lysophospholipase A</fullName>
    </recommendedName>
</protein>
<dbReference type="EMBL" id="JACBAE010001267">
    <property type="protein sequence ID" value="KAF7168334.1"/>
    <property type="molecule type" value="Genomic_DNA"/>
</dbReference>
<accession>A0A8H6Q9K5</accession>
<dbReference type="AlphaFoldDB" id="A0A8H6Q9K5"/>
<organism evidence="3 6">
    <name type="scientific">Aspergillus felis</name>
    <dbReference type="NCBI Taxonomy" id="1287682"/>
    <lineage>
        <taxon>Eukaryota</taxon>
        <taxon>Fungi</taxon>
        <taxon>Dikarya</taxon>
        <taxon>Ascomycota</taxon>
        <taxon>Pezizomycotina</taxon>
        <taxon>Eurotiomycetes</taxon>
        <taxon>Eurotiomycetidae</taxon>
        <taxon>Eurotiales</taxon>
        <taxon>Aspergillaceae</taxon>
        <taxon>Aspergillus</taxon>
        <taxon>Aspergillus subgen. Fumigati</taxon>
    </lineage>
</organism>
<evidence type="ECO:0000313" key="5">
    <source>
        <dbReference type="Proteomes" id="UP000641853"/>
    </source>
</evidence>
<evidence type="ECO:0000313" key="3">
    <source>
        <dbReference type="EMBL" id="KAF7168334.1"/>
    </source>
</evidence>
<gene>
    <name evidence="3" type="ORF">CNMCM5623_001342</name>
    <name evidence="4" type="ORF">CNMCM7691_005613</name>
</gene>
<keyword evidence="1" id="KW-0378">Hydrolase</keyword>
<keyword evidence="2" id="KW-0732">Signal</keyword>
<dbReference type="InterPro" id="IPR001087">
    <property type="entry name" value="GDSL"/>
</dbReference>
<dbReference type="PANTHER" id="PTHR45648">
    <property type="entry name" value="GDSL LIPASE/ACYLHYDROLASE FAMILY PROTEIN (AFU_ORTHOLOGUE AFUA_4G14700)"/>
    <property type="match status" value="1"/>
</dbReference>
<dbReference type="InterPro" id="IPR036514">
    <property type="entry name" value="SGNH_hydro_sf"/>
</dbReference>
<dbReference type="Proteomes" id="UP000641853">
    <property type="component" value="Unassembled WGS sequence"/>
</dbReference>
<sequence>MIAVARNLALAALASVAAALPAQLSCKHAFDWDATSHLLAFGDSYTYVQGTHGHQNYSFIGDQLNFAYDRQTLLTNKIVQNQVRSTAAPRETATAEGGPNWVEFLTNCGVKKGLTSPLSCKRQLWDFAFAGADISVEYTPLHHNYTVSLVNQVTQYRQYGHPLLKSIIHPSCTLVAIWIGINDINDSANYAVHFPTFYNRLMTTLFASVQTLYDLGYRSYLFMNLAPLDRTPANQARSDPSPNGTQITWFNDALAEHAQSFERAHADTTVHVFDAHTALSNMMDHPARYGIVNTTNFCAGYDQPDIETNYQAYGCPTPLDTYFWFNSGHLTSHVHKKLAEILEAKLKAWSR</sequence>
<dbReference type="OrthoDB" id="1600564at2759"/>
<dbReference type="CDD" id="cd01846">
    <property type="entry name" value="fatty_acyltransferase_like"/>
    <property type="match status" value="1"/>
</dbReference>
<feature type="chain" id="PRO_5036266704" description="Lysophospholipase A" evidence="2">
    <location>
        <begin position="20"/>
        <end position="351"/>
    </location>
</feature>
<dbReference type="Pfam" id="PF00657">
    <property type="entry name" value="Lipase_GDSL"/>
    <property type="match status" value="1"/>
</dbReference>
<dbReference type="Gene3D" id="3.40.50.1110">
    <property type="entry name" value="SGNH hydrolase"/>
    <property type="match status" value="1"/>
</dbReference>
<proteinExistence type="predicted"/>
<reference evidence="3" key="1">
    <citation type="submission" date="2020-06" db="EMBL/GenBank/DDBJ databases">
        <title>Draft genome sequences of strains closely related to Aspergillus parafelis and Aspergillus hiratsukae.</title>
        <authorList>
            <person name="Dos Santos R.A.C."/>
            <person name="Rivero-Menendez O."/>
            <person name="Steenwyk J.L."/>
            <person name="Mead M.E."/>
            <person name="Goldman G.H."/>
            <person name="Alastruey-Izquierdo A."/>
            <person name="Rokas A."/>
        </authorList>
    </citation>
    <scope>NUCLEOTIDE SEQUENCE</scope>
    <source>
        <strain evidence="3">CNM-CM5623</strain>
        <strain evidence="4">CNM-CM7691</strain>
    </source>
</reference>
<comment type="caution">
    <text evidence="3">The sequence shown here is derived from an EMBL/GenBank/DDBJ whole genome shotgun (WGS) entry which is preliminary data.</text>
</comment>
<dbReference type="EMBL" id="JACBAG010001898">
    <property type="protein sequence ID" value="KAF7177408.1"/>
    <property type="molecule type" value="Genomic_DNA"/>
</dbReference>
<dbReference type="SUPFAM" id="SSF52266">
    <property type="entry name" value="SGNH hydrolase"/>
    <property type="match status" value="1"/>
</dbReference>
<evidence type="ECO:0000256" key="2">
    <source>
        <dbReference type="SAM" id="SignalP"/>
    </source>
</evidence>
<feature type="signal peptide" evidence="2">
    <location>
        <begin position="1"/>
        <end position="19"/>
    </location>
</feature>
<name>A0A8H6Q9K5_9EURO</name>